<accession>A0A136JHI6</accession>
<evidence type="ECO:0000313" key="4">
    <source>
        <dbReference type="EMBL" id="KXJ96615.1"/>
    </source>
</evidence>
<keyword evidence="5" id="KW-1185">Reference proteome</keyword>
<evidence type="ECO:0000256" key="1">
    <source>
        <dbReference type="SAM" id="MobiDB-lite"/>
    </source>
</evidence>
<dbReference type="OrthoDB" id="10592666at2759"/>
<name>A0A136JHI6_9PEZI</name>
<dbReference type="AlphaFoldDB" id="A0A136JHI6"/>
<dbReference type="EMBL" id="KQ964245">
    <property type="protein sequence ID" value="KXJ96615.1"/>
    <property type="molecule type" value="Genomic_DNA"/>
</dbReference>
<feature type="compositionally biased region" description="Polar residues" evidence="1">
    <location>
        <begin position="173"/>
        <end position="187"/>
    </location>
</feature>
<protein>
    <submittedName>
        <fullName evidence="4">Uncharacterized protein</fullName>
    </submittedName>
</protein>
<feature type="transmembrane region" description="Helical" evidence="2">
    <location>
        <begin position="193"/>
        <end position="210"/>
    </location>
</feature>
<evidence type="ECO:0000256" key="2">
    <source>
        <dbReference type="SAM" id="Phobius"/>
    </source>
</evidence>
<keyword evidence="2" id="KW-0812">Transmembrane</keyword>
<feature type="region of interest" description="Disordered" evidence="1">
    <location>
        <begin position="89"/>
        <end position="187"/>
    </location>
</feature>
<sequence>MRRWALAALALVLNSGVLPTTQLSLDSLSHKAGYQSAVETIHSGNAIDVAGGAGVLPGHGNPNKNSTRGTQRHGSDDVEFKNSAISIQVTQHNPRSARQVVVTPDDKQKPTPPDHELDLDSAEALIRTAKLDTIARRPRRPPTNDPKAPGARAADGGRLDGPVHERFPASAAGSETSSARPLTQSPVSGRRRLAEMAACLGLVFFVFTFWL</sequence>
<feature type="compositionally biased region" description="Basic and acidic residues" evidence="1">
    <location>
        <begin position="155"/>
        <end position="167"/>
    </location>
</feature>
<proteinExistence type="predicted"/>
<evidence type="ECO:0000313" key="5">
    <source>
        <dbReference type="Proteomes" id="UP000070501"/>
    </source>
</evidence>
<dbReference type="Proteomes" id="UP000070501">
    <property type="component" value="Unassembled WGS sequence"/>
</dbReference>
<feature type="region of interest" description="Disordered" evidence="1">
    <location>
        <begin position="52"/>
        <end position="76"/>
    </location>
</feature>
<keyword evidence="2" id="KW-0472">Membrane</keyword>
<feature type="chain" id="PRO_5007293775" evidence="3">
    <location>
        <begin position="20"/>
        <end position="211"/>
    </location>
</feature>
<dbReference type="InParanoid" id="A0A136JHI6"/>
<reference evidence="5" key="1">
    <citation type="submission" date="2016-02" db="EMBL/GenBank/DDBJ databases">
        <title>Draft genome sequence of Microdochium bolleyi, a fungal endophyte of beachgrass.</title>
        <authorList>
            <consortium name="DOE Joint Genome Institute"/>
            <person name="David A.S."/>
            <person name="May G."/>
            <person name="Haridas S."/>
            <person name="Lim J."/>
            <person name="Wang M."/>
            <person name="Labutti K."/>
            <person name="Lipzen A."/>
            <person name="Barry K."/>
            <person name="Grigoriev I.V."/>
        </authorList>
    </citation>
    <scope>NUCLEOTIDE SEQUENCE [LARGE SCALE GENOMIC DNA]</scope>
    <source>
        <strain evidence="5">J235TASD1</strain>
    </source>
</reference>
<organism evidence="4 5">
    <name type="scientific">Microdochium bolleyi</name>
    <dbReference type="NCBI Taxonomy" id="196109"/>
    <lineage>
        <taxon>Eukaryota</taxon>
        <taxon>Fungi</taxon>
        <taxon>Dikarya</taxon>
        <taxon>Ascomycota</taxon>
        <taxon>Pezizomycotina</taxon>
        <taxon>Sordariomycetes</taxon>
        <taxon>Xylariomycetidae</taxon>
        <taxon>Xylariales</taxon>
        <taxon>Microdochiaceae</taxon>
        <taxon>Microdochium</taxon>
    </lineage>
</organism>
<feature type="signal peptide" evidence="3">
    <location>
        <begin position="1"/>
        <end position="19"/>
    </location>
</feature>
<gene>
    <name evidence="4" type="ORF">Micbo1qcDRAFT_191323</name>
</gene>
<evidence type="ECO:0000256" key="3">
    <source>
        <dbReference type="SAM" id="SignalP"/>
    </source>
</evidence>
<keyword evidence="2" id="KW-1133">Transmembrane helix</keyword>
<keyword evidence="3" id="KW-0732">Signal</keyword>
<feature type="compositionally biased region" description="Basic and acidic residues" evidence="1">
    <location>
        <begin position="104"/>
        <end position="118"/>
    </location>
</feature>